<dbReference type="EMBL" id="CAJJDP010000062">
    <property type="protein sequence ID" value="CAD8174423.1"/>
    <property type="molecule type" value="Genomic_DNA"/>
</dbReference>
<reference evidence="2" key="1">
    <citation type="submission" date="2021-01" db="EMBL/GenBank/DDBJ databases">
        <authorList>
            <consortium name="Genoscope - CEA"/>
            <person name="William W."/>
        </authorList>
    </citation>
    <scope>NUCLEOTIDE SEQUENCE</scope>
</reference>
<feature type="signal peptide" evidence="1">
    <location>
        <begin position="1"/>
        <end position="20"/>
    </location>
</feature>
<evidence type="ECO:0000313" key="3">
    <source>
        <dbReference type="Proteomes" id="UP000683925"/>
    </source>
</evidence>
<keyword evidence="1" id="KW-0732">Signal</keyword>
<dbReference type="OMA" id="IFARPSI"/>
<keyword evidence="3" id="KW-1185">Reference proteome</keyword>
<evidence type="ECO:0000256" key="1">
    <source>
        <dbReference type="SAM" id="SignalP"/>
    </source>
</evidence>
<organism evidence="2 3">
    <name type="scientific">Paramecium octaurelia</name>
    <dbReference type="NCBI Taxonomy" id="43137"/>
    <lineage>
        <taxon>Eukaryota</taxon>
        <taxon>Sar</taxon>
        <taxon>Alveolata</taxon>
        <taxon>Ciliophora</taxon>
        <taxon>Intramacronucleata</taxon>
        <taxon>Oligohymenophorea</taxon>
        <taxon>Peniculida</taxon>
        <taxon>Parameciidae</taxon>
        <taxon>Paramecium</taxon>
    </lineage>
</organism>
<sequence>MKILLLLILLDIFELTSLPAQDANAKFSQNDLHILEERSIIRGYYKDVASASNGAVIQSARANIFARPSIDNSPLRNSLYFSDAFAPGHVYTALHQSLVVEFIQAYEINKIRFWMLDVDARVTSMQIYIVGSDRLTETMILDDFVQPGVHTLQFPDQLVSKVRFYNYGGNTINSFLSLIKIQAYYAF</sequence>
<comment type="caution">
    <text evidence="2">The sequence shown here is derived from an EMBL/GenBank/DDBJ whole genome shotgun (WGS) entry which is preliminary data.</text>
</comment>
<protein>
    <submittedName>
        <fullName evidence="2">Uncharacterized protein</fullName>
    </submittedName>
</protein>
<evidence type="ECO:0000313" key="2">
    <source>
        <dbReference type="EMBL" id="CAD8174423.1"/>
    </source>
</evidence>
<proteinExistence type="predicted"/>
<gene>
    <name evidence="2" type="ORF">POCTA_138.1.T0630293</name>
</gene>
<accession>A0A8S1VD10</accession>
<dbReference type="AlphaFoldDB" id="A0A8S1VD10"/>
<feature type="chain" id="PRO_5035768190" evidence="1">
    <location>
        <begin position="21"/>
        <end position="187"/>
    </location>
</feature>
<name>A0A8S1VD10_PAROT</name>
<dbReference type="OrthoDB" id="297106at2759"/>
<dbReference type="Proteomes" id="UP000683925">
    <property type="component" value="Unassembled WGS sequence"/>
</dbReference>